<evidence type="ECO:0008006" key="12">
    <source>
        <dbReference type="Google" id="ProtNLM"/>
    </source>
</evidence>
<feature type="region of interest" description="Disordered" evidence="6">
    <location>
        <begin position="1185"/>
        <end position="1217"/>
    </location>
</feature>
<evidence type="ECO:0000313" key="11">
    <source>
        <dbReference type="Proteomes" id="UP000078561"/>
    </source>
</evidence>
<keyword evidence="5" id="KW-0119">Carbohydrate metabolism</keyword>
<feature type="region of interest" description="Disordered" evidence="6">
    <location>
        <begin position="689"/>
        <end position="720"/>
    </location>
</feature>
<keyword evidence="3" id="KW-0321">Glycogen metabolism</keyword>
<dbReference type="Pfam" id="PF19292">
    <property type="entry name" value="KPBB_C"/>
    <property type="match status" value="1"/>
</dbReference>
<feature type="domain" description="Phosphorylase b kinase regulatory subunit alpha/beta C-terminal" evidence="9">
    <location>
        <begin position="1222"/>
        <end position="1407"/>
    </location>
</feature>
<dbReference type="OrthoDB" id="5971574at2759"/>
<dbReference type="InterPro" id="IPR008928">
    <property type="entry name" value="6-hairpin_glycosidase_sf"/>
</dbReference>
<dbReference type="UniPathway" id="UPA00163"/>
<dbReference type="Gene3D" id="1.50.10.10">
    <property type="match status" value="1"/>
</dbReference>
<dbReference type="Proteomes" id="UP000078561">
    <property type="component" value="Unassembled WGS sequence"/>
</dbReference>
<dbReference type="InterPro" id="IPR045583">
    <property type="entry name" value="KPBA/B_C"/>
</dbReference>
<dbReference type="GO" id="GO:0005516">
    <property type="term" value="F:calmodulin binding"/>
    <property type="evidence" value="ECO:0007669"/>
    <property type="project" value="UniProtKB-KW"/>
</dbReference>
<evidence type="ECO:0000256" key="6">
    <source>
        <dbReference type="SAM" id="MobiDB-lite"/>
    </source>
</evidence>
<keyword evidence="4" id="KW-0112">Calmodulin-binding</keyword>
<gene>
    <name evidence="10" type="primary">ABSGL_00338.1 scaffold 492</name>
</gene>
<dbReference type="GO" id="GO:0003824">
    <property type="term" value="F:catalytic activity"/>
    <property type="evidence" value="ECO:0007669"/>
    <property type="project" value="UniProtKB-ARBA"/>
</dbReference>
<dbReference type="OMA" id="NVYSIYC"/>
<dbReference type="EMBL" id="LT550136">
    <property type="protein sequence ID" value="SAL95039.1"/>
    <property type="molecule type" value="Genomic_DNA"/>
</dbReference>
<name>A0A163KNR1_ABSGL</name>
<protein>
    <recommendedName>
        <fullName evidence="12">Phosphorylase kinase alphabeta</fullName>
    </recommendedName>
</protein>
<dbReference type="GO" id="GO:0005977">
    <property type="term" value="P:glycogen metabolic process"/>
    <property type="evidence" value="ECO:0007669"/>
    <property type="project" value="UniProtKB-UniPathway"/>
</dbReference>
<evidence type="ECO:0000313" key="10">
    <source>
        <dbReference type="EMBL" id="SAL95039.1"/>
    </source>
</evidence>
<dbReference type="PROSITE" id="PS52031">
    <property type="entry name" value="GG_LECTIN"/>
    <property type="match status" value="1"/>
</dbReference>
<keyword evidence="11" id="KW-1185">Reference proteome</keyword>
<dbReference type="InParanoid" id="A0A163KNR1"/>
<evidence type="ECO:0000259" key="7">
    <source>
        <dbReference type="Pfam" id="PF00723"/>
    </source>
</evidence>
<dbReference type="STRING" id="4829.A0A163KNR1"/>
<dbReference type="Pfam" id="PF15711">
    <property type="entry name" value="ILEI"/>
    <property type="match status" value="1"/>
</dbReference>
<evidence type="ECO:0000259" key="9">
    <source>
        <dbReference type="Pfam" id="PF19292"/>
    </source>
</evidence>
<sequence length="1411" mass="158025">MTLGRKKHVADRLDYYYKVINTTILSKQDAGSGLIPASVAITSHGDYTDAWVRDNVYSIYAVYGLALAYRRLDDDTGRTFELEHAVVKLMRGLLFSMMRQASKVEKFKKSQHILDALHAKYKTETGATVVGDGDWGHLQIDATSLFLVALADMTSSGLNVVYTQDEVDFVQNLVFYIERAYRTPDFGIWERGDKTNNGQPELNSSSIGMAVAALKAINGVNLFGARGGPASVIYVLPDELTRNATTLKSFLPRESNSKEIDGSVLSVIGFPAFAVDDPALIESTRREAKEKLEGRYGWKRFLRDGHQTSVEDTTRLHYNNSELKIFENIESEWPLFFTYLVLEGLFTGDQDQVQEYRDKLKHAVIDSGDWDPENPKAPVYNDDDNNDPTARPHGNNDGTLHIPLVPELYFVPSESIDAERAHPHSQDRVPNDNTPLVWALSLYILGNLIYEDLLSPSEMDPLGRRYNVQGQKRDTMTQIVLLAEDEELQNALATYGLETQTIDQISQRFTILPPRALADVYHSLGHNTKLGLTGRPKRPVGVLGTSRLYRMEGHIYAFTPYFMDNEAFYLNADPDLLVSTFESELAFARDNWTFPGRPTLTVVLTRDMIMGSLGKDLTFPTDASRKNLLNFFMNLRSGVCNNGVRVRLCRLAESLNTSNIASLDFLLEKAMDEWQNILTDHKKGKKISGRRLGFNEYQTQASTPGAPGTPKRRSTSFHGKVLGTPLDKLQDEGYFQDIATVLENMNKNQEPVFRLKDHEGGTPSSSNDSVATPPKIEINTSLDNHPSEEPDSYADDNALSLTLGDSTQFNDAVESLKGSVNLYDQIDLLHYLASCEGIDYYVGDLQATIKALLEEVYLKAVHLQYWSIARQATGLLRKVVPSLTINITDLVIRQKQISIGSGQHEYLISRPVGPETVEDMIGKHCTDDVREGPVVQEILIYLGGFIRTNPSMFDGILRLRTHYIIIALREEIRRINDCNEEEAIEHLMQLSPFELQSLLGTILSGPSLCKDADVLVRDRAAGLLMLNRALESRRSSIVEGHLDLASAVKQVDKKDTKSTGDDGEQVVVVIRAQSGGFSAGNFAKVDINDNTMTANSRGMHVWAVDRHDKLILEHASFDTHISTSESDNFVEFINQMNDGAVLAIVARDDITEHLTEDATSVLESLGSKIIRNVKYRDSYLLITEKGNPDTTSEEHQQNGPTDVIERSFSTKASKPENEDITEKNIHRLFPTSNGRWLRRRMNDGALNRVPDDFFPQTWMVLDKCHGLTIGSHCLPRDPTVFDKTPGEFNFALAVESFLGLFTDPAQRQIAVEILALTYEAVQKLGNDGKIMDGNVDIPAIMEDAQSTFWSTWVEKNKDVLANSTLFKDGQLDYDTHKDLARHLFYDLPLDGPESTYTYLTNSLSHLLPKTL</sequence>
<evidence type="ECO:0000256" key="4">
    <source>
        <dbReference type="ARBA" id="ARBA00022860"/>
    </source>
</evidence>
<feature type="domain" description="ILEI/PANDER" evidence="8">
    <location>
        <begin position="1097"/>
        <end position="1187"/>
    </location>
</feature>
<dbReference type="InterPro" id="IPR039477">
    <property type="entry name" value="ILEI/PANDER_dom"/>
</dbReference>
<dbReference type="InterPro" id="IPR011613">
    <property type="entry name" value="GH15-like"/>
</dbReference>
<reference evidence="10" key="1">
    <citation type="submission" date="2016-04" db="EMBL/GenBank/DDBJ databases">
        <authorList>
            <person name="Evans L.H."/>
            <person name="Alamgir A."/>
            <person name="Owens N."/>
            <person name="Weber N.D."/>
            <person name="Virtaneva K."/>
            <person name="Barbian K."/>
            <person name="Babar A."/>
            <person name="Rosenke K."/>
        </authorList>
    </citation>
    <scope>NUCLEOTIDE SEQUENCE [LARGE SCALE GENOMIC DNA]</scope>
    <source>
        <strain evidence="10">CBS 101.48</strain>
    </source>
</reference>
<evidence type="ECO:0000256" key="5">
    <source>
        <dbReference type="ARBA" id="ARBA00023277"/>
    </source>
</evidence>
<proteinExistence type="inferred from homology"/>
<dbReference type="PANTHER" id="PTHR10749">
    <property type="entry name" value="PHOSPHORYLASE B KINASE REGULATORY SUBUNIT"/>
    <property type="match status" value="1"/>
</dbReference>
<dbReference type="Pfam" id="PF00723">
    <property type="entry name" value="Glyco_hydro_15"/>
    <property type="match status" value="1"/>
</dbReference>
<feature type="domain" description="GH15-like" evidence="7">
    <location>
        <begin position="11"/>
        <end position="961"/>
    </location>
</feature>
<dbReference type="GO" id="GO:0005964">
    <property type="term" value="C:phosphorylase kinase complex"/>
    <property type="evidence" value="ECO:0007669"/>
    <property type="project" value="TreeGrafter"/>
</dbReference>
<evidence type="ECO:0000256" key="2">
    <source>
        <dbReference type="ARBA" id="ARBA00007128"/>
    </source>
</evidence>
<evidence type="ECO:0000259" key="8">
    <source>
        <dbReference type="Pfam" id="PF15711"/>
    </source>
</evidence>
<evidence type="ECO:0000256" key="1">
    <source>
        <dbReference type="ARBA" id="ARBA00005131"/>
    </source>
</evidence>
<evidence type="ECO:0000256" key="3">
    <source>
        <dbReference type="ARBA" id="ARBA00022600"/>
    </source>
</evidence>
<feature type="region of interest" description="Disordered" evidence="6">
    <location>
        <begin position="367"/>
        <end position="398"/>
    </location>
</feature>
<dbReference type="SUPFAM" id="SSF48208">
    <property type="entry name" value="Six-hairpin glycosidases"/>
    <property type="match status" value="1"/>
</dbReference>
<dbReference type="InterPro" id="IPR012341">
    <property type="entry name" value="6hp_glycosidase-like_sf"/>
</dbReference>
<comment type="pathway">
    <text evidence="1">Glycan biosynthesis; glycogen metabolism.</text>
</comment>
<feature type="region of interest" description="Disordered" evidence="6">
    <location>
        <begin position="755"/>
        <end position="796"/>
    </location>
</feature>
<organism evidence="10">
    <name type="scientific">Absidia glauca</name>
    <name type="common">Pin mould</name>
    <dbReference type="NCBI Taxonomy" id="4829"/>
    <lineage>
        <taxon>Eukaryota</taxon>
        <taxon>Fungi</taxon>
        <taxon>Fungi incertae sedis</taxon>
        <taxon>Mucoromycota</taxon>
        <taxon>Mucoromycotina</taxon>
        <taxon>Mucoromycetes</taxon>
        <taxon>Mucorales</taxon>
        <taxon>Cunninghamellaceae</taxon>
        <taxon>Absidia</taxon>
    </lineage>
</organism>
<comment type="similarity">
    <text evidence="2">Belongs to the phosphorylase b kinase regulatory chain family.</text>
</comment>
<accession>A0A163KNR1</accession>
<dbReference type="PANTHER" id="PTHR10749:SF8">
    <property type="entry name" value="PHOSPHORYLASE B KINASE REGULATORY SUBUNIT BETA"/>
    <property type="match status" value="1"/>
</dbReference>
<dbReference type="InterPro" id="IPR008734">
    <property type="entry name" value="PHK_A/B_su"/>
</dbReference>